<comment type="caution">
    <text evidence="3">The sequence shown here is derived from an EMBL/GenBank/DDBJ whole genome shotgun (WGS) entry which is preliminary data.</text>
</comment>
<keyword evidence="2" id="KW-0812">Transmembrane</keyword>
<feature type="region of interest" description="Disordered" evidence="1">
    <location>
        <begin position="139"/>
        <end position="164"/>
    </location>
</feature>
<evidence type="ECO:0000313" key="4">
    <source>
        <dbReference type="Proteomes" id="UP000053831"/>
    </source>
</evidence>
<keyword evidence="4" id="KW-1185">Reference proteome</keyword>
<gene>
    <name evidence="3" type="ORF">ESCO_001164</name>
</gene>
<evidence type="ECO:0000313" key="3">
    <source>
        <dbReference type="EMBL" id="KOS19756.1"/>
    </source>
</evidence>
<protein>
    <submittedName>
        <fullName evidence="3">Uncharacterized protein</fullName>
    </submittedName>
</protein>
<dbReference type="EMBL" id="LGSR01000020">
    <property type="protein sequence ID" value="KOS19756.1"/>
    <property type="molecule type" value="Genomic_DNA"/>
</dbReference>
<feature type="transmembrane region" description="Helical" evidence="2">
    <location>
        <begin position="367"/>
        <end position="384"/>
    </location>
</feature>
<dbReference type="AlphaFoldDB" id="A0A0M8MUN7"/>
<accession>A0A0M8MUN7</accession>
<keyword evidence="2" id="KW-1133">Transmembrane helix</keyword>
<feature type="transmembrane region" description="Helical" evidence="2">
    <location>
        <begin position="390"/>
        <end position="408"/>
    </location>
</feature>
<evidence type="ECO:0000256" key="2">
    <source>
        <dbReference type="SAM" id="Phobius"/>
    </source>
</evidence>
<evidence type="ECO:0000256" key="1">
    <source>
        <dbReference type="SAM" id="MobiDB-lite"/>
    </source>
</evidence>
<feature type="transmembrane region" description="Helical" evidence="2">
    <location>
        <begin position="229"/>
        <end position="246"/>
    </location>
</feature>
<reference evidence="3 4" key="1">
    <citation type="submission" date="2015-07" db="EMBL/GenBank/DDBJ databases">
        <title>The genome of the fungus Escovopsis weberi, a specialized disease agent of ant agriculture.</title>
        <authorList>
            <person name="de Man T.J."/>
            <person name="Stajich J.E."/>
            <person name="Kubicek C.P."/>
            <person name="Chenthamara K."/>
            <person name="Atanasova L."/>
            <person name="Druzhinina I.S."/>
            <person name="Birnbaum S."/>
            <person name="Barribeau S.M."/>
            <person name="Teiling C."/>
            <person name="Suen G."/>
            <person name="Currie C."/>
            <person name="Gerardo N.M."/>
        </authorList>
    </citation>
    <scope>NUCLEOTIDE SEQUENCE [LARGE SCALE GENOMIC DNA]</scope>
</reference>
<feature type="transmembrane region" description="Helical" evidence="2">
    <location>
        <begin position="204"/>
        <end position="223"/>
    </location>
</feature>
<feature type="region of interest" description="Disordered" evidence="1">
    <location>
        <begin position="304"/>
        <end position="324"/>
    </location>
</feature>
<sequence length="461" mass="49819">MPQEHPIVITQSPPLIPSWSLVPIPNLSLSAGGILALADLTSVAERTAIKGGSSWLDAFVLAPGLHYQQAADALDRNSASALSAELGLTEAVEVNAAGDEVRSYVINNVAMVKYLKRLWAKNPQVGVINLVVELVDDDNNDDNDGSAPGSDLGPGKGKNGGRATPSLRERLAGIIFRRRRRRRGQKPRKVPVQIDIDIDTLSHILYLLSPLLTVGAIVFQVLLQEWWGLGFTIALIISRLLNIWVIKERSKPPIADMLPARSLPPTLPSDRLRRRQIYKSQAHGNAQQQQQHRYSEDSLAPLRPAASSAGGGSSGFQPPTLQRESSRLTEYTIDLSLNRRVVLRGLDTDLQAVTTQAWMRAKSTLEGYLEAASKLIVYMIAALSGNLSQAGALVFMVLLLVSAGLLGLSNAHSRSLQIHGRRVGKLRLDRVKFTPYDGASAVEAGQGSPADGFAVSVVQAS</sequence>
<dbReference type="Proteomes" id="UP000053831">
    <property type="component" value="Unassembled WGS sequence"/>
</dbReference>
<dbReference type="STRING" id="150374.A0A0M8MUN7"/>
<dbReference type="OrthoDB" id="2956246at2759"/>
<name>A0A0M8MUN7_ESCWE</name>
<proteinExistence type="predicted"/>
<organism evidence="3 4">
    <name type="scientific">Escovopsis weberi</name>
    <dbReference type="NCBI Taxonomy" id="150374"/>
    <lineage>
        <taxon>Eukaryota</taxon>
        <taxon>Fungi</taxon>
        <taxon>Dikarya</taxon>
        <taxon>Ascomycota</taxon>
        <taxon>Pezizomycotina</taxon>
        <taxon>Sordariomycetes</taxon>
        <taxon>Hypocreomycetidae</taxon>
        <taxon>Hypocreales</taxon>
        <taxon>Hypocreaceae</taxon>
        <taxon>Escovopsis</taxon>
    </lineage>
</organism>
<keyword evidence="2" id="KW-0472">Membrane</keyword>